<feature type="compositionally biased region" description="Polar residues" evidence="1">
    <location>
        <begin position="144"/>
        <end position="163"/>
    </location>
</feature>
<dbReference type="RefSeq" id="XP_001312332.1">
    <property type="nucleotide sequence ID" value="XM_001312331.1"/>
</dbReference>
<name>A2F6S4_TRIV3</name>
<feature type="region of interest" description="Disordered" evidence="1">
    <location>
        <begin position="141"/>
        <end position="163"/>
    </location>
</feature>
<dbReference type="InParanoid" id="A2F6S4"/>
<keyword evidence="3" id="KW-1185">Reference proteome</keyword>
<dbReference type="VEuPathDB" id="TrichDB:TVAG_043100"/>
<organism evidence="2 3">
    <name type="scientific">Trichomonas vaginalis (strain ATCC PRA-98 / G3)</name>
    <dbReference type="NCBI Taxonomy" id="412133"/>
    <lineage>
        <taxon>Eukaryota</taxon>
        <taxon>Metamonada</taxon>
        <taxon>Parabasalia</taxon>
        <taxon>Trichomonadida</taxon>
        <taxon>Trichomonadidae</taxon>
        <taxon>Trichomonas</taxon>
    </lineage>
</organism>
<dbReference type="AlphaFoldDB" id="A2F6S4"/>
<reference evidence="2" key="2">
    <citation type="journal article" date="2007" name="Science">
        <title>Draft genome sequence of the sexually transmitted pathogen Trichomonas vaginalis.</title>
        <authorList>
            <person name="Carlton J.M."/>
            <person name="Hirt R.P."/>
            <person name="Silva J.C."/>
            <person name="Delcher A.L."/>
            <person name="Schatz M."/>
            <person name="Zhao Q."/>
            <person name="Wortman J.R."/>
            <person name="Bidwell S.L."/>
            <person name="Alsmark U.C.M."/>
            <person name="Besteiro S."/>
            <person name="Sicheritz-Ponten T."/>
            <person name="Noel C.J."/>
            <person name="Dacks J.B."/>
            <person name="Foster P.G."/>
            <person name="Simillion C."/>
            <person name="Van de Peer Y."/>
            <person name="Miranda-Saavedra D."/>
            <person name="Barton G.J."/>
            <person name="Westrop G.D."/>
            <person name="Mueller S."/>
            <person name="Dessi D."/>
            <person name="Fiori P.L."/>
            <person name="Ren Q."/>
            <person name="Paulsen I."/>
            <person name="Zhang H."/>
            <person name="Bastida-Corcuera F.D."/>
            <person name="Simoes-Barbosa A."/>
            <person name="Brown M.T."/>
            <person name="Hayes R.D."/>
            <person name="Mukherjee M."/>
            <person name="Okumura C.Y."/>
            <person name="Schneider R."/>
            <person name="Smith A.J."/>
            <person name="Vanacova S."/>
            <person name="Villalvazo M."/>
            <person name="Haas B.J."/>
            <person name="Pertea M."/>
            <person name="Feldblyum T.V."/>
            <person name="Utterback T.R."/>
            <person name="Shu C.L."/>
            <person name="Osoegawa K."/>
            <person name="de Jong P.J."/>
            <person name="Hrdy I."/>
            <person name="Horvathova L."/>
            <person name="Zubacova Z."/>
            <person name="Dolezal P."/>
            <person name="Malik S.B."/>
            <person name="Logsdon J.M. Jr."/>
            <person name="Henze K."/>
            <person name="Gupta A."/>
            <person name="Wang C.C."/>
            <person name="Dunne R.L."/>
            <person name="Upcroft J.A."/>
            <person name="Upcroft P."/>
            <person name="White O."/>
            <person name="Salzberg S.L."/>
            <person name="Tang P."/>
            <person name="Chiu C.-H."/>
            <person name="Lee Y.-S."/>
            <person name="Embley T.M."/>
            <person name="Coombs G.H."/>
            <person name="Mottram J.C."/>
            <person name="Tachezy J."/>
            <person name="Fraser-Liggett C.M."/>
            <person name="Johnson P.J."/>
        </authorList>
    </citation>
    <scope>NUCLEOTIDE SEQUENCE [LARGE SCALE GENOMIC DNA]</scope>
    <source>
        <strain evidence="2">G3</strain>
    </source>
</reference>
<evidence type="ECO:0000313" key="2">
    <source>
        <dbReference type="EMBL" id="EAX99402.1"/>
    </source>
</evidence>
<proteinExistence type="predicted"/>
<accession>A2F6S4</accession>
<evidence type="ECO:0000313" key="3">
    <source>
        <dbReference type="Proteomes" id="UP000001542"/>
    </source>
</evidence>
<dbReference type="KEGG" id="tva:4757208"/>
<gene>
    <name evidence="2" type="ORF">TVAG_043100</name>
</gene>
<evidence type="ECO:0000256" key="1">
    <source>
        <dbReference type="SAM" id="MobiDB-lite"/>
    </source>
</evidence>
<reference evidence="2" key="1">
    <citation type="submission" date="2006-10" db="EMBL/GenBank/DDBJ databases">
        <authorList>
            <person name="Amadeo P."/>
            <person name="Zhao Q."/>
            <person name="Wortman J."/>
            <person name="Fraser-Liggett C."/>
            <person name="Carlton J."/>
        </authorList>
    </citation>
    <scope>NUCLEOTIDE SEQUENCE</scope>
    <source>
        <strain evidence="2">G3</strain>
    </source>
</reference>
<dbReference type="EMBL" id="DS113639">
    <property type="protein sequence ID" value="EAX99402.1"/>
    <property type="molecule type" value="Genomic_DNA"/>
</dbReference>
<protein>
    <submittedName>
        <fullName evidence="2">Uncharacterized protein</fullName>
    </submittedName>
</protein>
<dbReference type="VEuPathDB" id="TrichDB:TVAGG3_0701500"/>
<dbReference type="OrthoDB" id="10510676at2759"/>
<sequence>MKNFGNRTLVGNWWEERQNLQEYTQRTVDIKDMTVDLHVSARDKNPALTYNDKTPVASTYKLDTDQAKISQMKDLKKKVAQAERRKLAMGSTQTATRDLDHSKTFDTLNTRFYDPNKTRFKTVYQKSYNIPEFELIRSQRELSSKPTESFRNAQSSTIDLSWN</sequence>
<dbReference type="Proteomes" id="UP000001542">
    <property type="component" value="Unassembled WGS sequence"/>
</dbReference>